<evidence type="ECO:0000256" key="3">
    <source>
        <dbReference type="ARBA" id="ARBA00022898"/>
    </source>
</evidence>
<dbReference type="NCBIfam" id="NF041359">
    <property type="entry name" value="GntG_guanitoxin"/>
    <property type="match status" value="1"/>
</dbReference>
<feature type="domain" description="Aromatic amino acid beta-eliminating lyase/threonine aldolase" evidence="4">
    <location>
        <begin position="3"/>
        <end position="286"/>
    </location>
</feature>
<accession>A0ABT9ZUN2</accession>
<dbReference type="NCBIfam" id="NF007825">
    <property type="entry name" value="PRK10534.1"/>
    <property type="match status" value="1"/>
</dbReference>
<dbReference type="GO" id="GO:0004793">
    <property type="term" value="F:threonine aldolase activity"/>
    <property type="evidence" value="ECO:0007669"/>
    <property type="project" value="UniProtKB-EC"/>
</dbReference>
<keyword evidence="6" id="KW-1185">Reference proteome</keyword>
<dbReference type="PANTHER" id="PTHR48097">
    <property type="entry name" value="L-THREONINE ALDOLASE-RELATED"/>
    <property type="match status" value="1"/>
</dbReference>
<dbReference type="PANTHER" id="PTHR48097:SF9">
    <property type="entry name" value="L-THREONINE ALDOLASE"/>
    <property type="match status" value="1"/>
</dbReference>
<reference evidence="5 6" key="1">
    <citation type="submission" date="2023-07" db="EMBL/GenBank/DDBJ databases">
        <title>Genomic Encyclopedia of Type Strains, Phase IV (KMG-IV): sequencing the most valuable type-strain genomes for metagenomic binning, comparative biology and taxonomic classification.</title>
        <authorList>
            <person name="Goeker M."/>
        </authorList>
    </citation>
    <scope>NUCLEOTIDE SEQUENCE [LARGE SCALE GENOMIC DNA]</scope>
    <source>
        <strain evidence="5 6">DSM 9768</strain>
    </source>
</reference>
<dbReference type="InterPro" id="IPR015421">
    <property type="entry name" value="PyrdxlP-dep_Trfase_major"/>
</dbReference>
<evidence type="ECO:0000313" key="6">
    <source>
        <dbReference type="Proteomes" id="UP001230005"/>
    </source>
</evidence>
<dbReference type="EMBL" id="JAUSUG010000008">
    <property type="protein sequence ID" value="MDQ0254955.1"/>
    <property type="molecule type" value="Genomic_DNA"/>
</dbReference>
<comment type="caution">
    <text evidence="5">The sequence shown here is derived from an EMBL/GenBank/DDBJ whole genome shotgun (WGS) entry which is preliminary data.</text>
</comment>
<sequence length="338" mass="36793">MIDLRSDTVTKPSEEMRKIMFKAPVGDDVYGEDPSVNELEEYAANLFGKEAALFVTSGTQGNQAAILAHTKPGQEIIMDNEAHVFLYEGGATSAFAGVQSRTLTNDRGKMGLDDLEEAIRGEDIHFPETALIWLENSHNRSGGSVLPVSYMREVYELAQKYKVPVHIDGARIFNAAVASNASVKEIATYSNSIQFCLSKGLGAPVGSILVGEKSFIDLARKKRKMLGGGLRQAGILAAPGLHALKTGIHRLAEDHEQAKMLAKVVDEYTDLNVINEVETNIILADTSKSGRSANDWLAIFKDKGILAVAFSPTTIRFTTHIDVSKEDINTVIETIKTL</sequence>
<dbReference type="InterPro" id="IPR015422">
    <property type="entry name" value="PyrdxlP-dep_Trfase_small"/>
</dbReference>
<dbReference type="RefSeq" id="WP_307325645.1">
    <property type="nucleotide sequence ID" value="NZ_JAUSUG010000008.1"/>
</dbReference>
<keyword evidence="3" id="KW-0663">Pyridoxal phosphate</keyword>
<protein>
    <submittedName>
        <fullName evidence="5">Threonine aldolase</fullName>
        <ecNumber evidence="5">4.1.2.5</ecNumber>
    </submittedName>
</protein>
<proteinExistence type="inferred from homology"/>
<dbReference type="InterPro" id="IPR015424">
    <property type="entry name" value="PyrdxlP-dep_Trfase"/>
</dbReference>
<gene>
    <name evidence="5" type="ORF">J2S74_002337</name>
</gene>
<evidence type="ECO:0000259" key="4">
    <source>
        <dbReference type="Pfam" id="PF01212"/>
    </source>
</evidence>
<organism evidence="5 6">
    <name type="scientific">Evansella vedderi</name>
    <dbReference type="NCBI Taxonomy" id="38282"/>
    <lineage>
        <taxon>Bacteria</taxon>
        <taxon>Bacillati</taxon>
        <taxon>Bacillota</taxon>
        <taxon>Bacilli</taxon>
        <taxon>Bacillales</taxon>
        <taxon>Bacillaceae</taxon>
        <taxon>Evansella</taxon>
    </lineage>
</organism>
<evidence type="ECO:0000256" key="1">
    <source>
        <dbReference type="ARBA" id="ARBA00001933"/>
    </source>
</evidence>
<dbReference type="Gene3D" id="3.90.1150.10">
    <property type="entry name" value="Aspartate Aminotransferase, domain 1"/>
    <property type="match status" value="1"/>
</dbReference>
<dbReference type="InterPro" id="IPR023603">
    <property type="entry name" value="Low_specificity_L-TA-like"/>
</dbReference>
<comment type="cofactor">
    <cofactor evidence="1">
        <name>pyridoxal 5'-phosphate</name>
        <dbReference type="ChEBI" id="CHEBI:597326"/>
    </cofactor>
</comment>
<dbReference type="Proteomes" id="UP001230005">
    <property type="component" value="Unassembled WGS sequence"/>
</dbReference>
<evidence type="ECO:0000256" key="2">
    <source>
        <dbReference type="ARBA" id="ARBA00006966"/>
    </source>
</evidence>
<dbReference type="Pfam" id="PF01212">
    <property type="entry name" value="Beta_elim_lyase"/>
    <property type="match status" value="1"/>
</dbReference>
<dbReference type="InterPro" id="IPR001597">
    <property type="entry name" value="ArAA_b-elim_lyase/Thr_aldolase"/>
</dbReference>
<dbReference type="SUPFAM" id="SSF53383">
    <property type="entry name" value="PLP-dependent transferases"/>
    <property type="match status" value="1"/>
</dbReference>
<dbReference type="PIRSF" id="PIRSF017617">
    <property type="entry name" value="Thr_aldolase"/>
    <property type="match status" value="1"/>
</dbReference>
<dbReference type="EC" id="4.1.2.5" evidence="5"/>
<name>A0ABT9ZUN2_9BACI</name>
<comment type="similarity">
    <text evidence="2">Belongs to the threonine aldolase family.</text>
</comment>
<dbReference type="Gene3D" id="3.40.640.10">
    <property type="entry name" value="Type I PLP-dependent aspartate aminotransferase-like (Major domain)"/>
    <property type="match status" value="1"/>
</dbReference>
<keyword evidence="5" id="KW-0456">Lyase</keyword>
<evidence type="ECO:0000313" key="5">
    <source>
        <dbReference type="EMBL" id="MDQ0254955.1"/>
    </source>
</evidence>
<dbReference type="CDD" id="cd06502">
    <property type="entry name" value="TA_like"/>
    <property type="match status" value="1"/>
</dbReference>